<organism evidence="1 2">
    <name type="scientific">Apiospora kogelbergensis</name>
    <dbReference type="NCBI Taxonomy" id="1337665"/>
    <lineage>
        <taxon>Eukaryota</taxon>
        <taxon>Fungi</taxon>
        <taxon>Dikarya</taxon>
        <taxon>Ascomycota</taxon>
        <taxon>Pezizomycotina</taxon>
        <taxon>Sordariomycetes</taxon>
        <taxon>Xylariomycetidae</taxon>
        <taxon>Amphisphaeriales</taxon>
        <taxon>Apiosporaceae</taxon>
        <taxon>Apiospora</taxon>
    </lineage>
</organism>
<dbReference type="EMBL" id="JAQQWP010000009">
    <property type="protein sequence ID" value="KAK8100182.1"/>
    <property type="molecule type" value="Genomic_DNA"/>
</dbReference>
<gene>
    <name evidence="1" type="ORF">PG999_010556</name>
</gene>
<evidence type="ECO:0000313" key="2">
    <source>
        <dbReference type="Proteomes" id="UP001392437"/>
    </source>
</evidence>
<keyword evidence="2" id="KW-1185">Reference proteome</keyword>
<comment type="caution">
    <text evidence="1">The sequence shown here is derived from an EMBL/GenBank/DDBJ whole genome shotgun (WGS) entry which is preliminary data.</text>
</comment>
<sequence>MPADRFHSPAGRCPHSPHLFYEISQLRGDNIGLLQKYVERELVSLTFTKLPLSKLLCATTIVFWDGAIELGCNQPHQAPVLI</sequence>
<dbReference type="Proteomes" id="UP001392437">
    <property type="component" value="Unassembled WGS sequence"/>
</dbReference>
<protein>
    <submittedName>
        <fullName evidence="1">Uncharacterized protein</fullName>
    </submittedName>
</protein>
<dbReference type="AlphaFoldDB" id="A0AAW0QI71"/>
<accession>A0AAW0QI71</accession>
<name>A0AAW0QI71_9PEZI</name>
<reference evidence="1 2" key="1">
    <citation type="submission" date="2023-01" db="EMBL/GenBank/DDBJ databases">
        <title>Analysis of 21 Apiospora genomes using comparative genomics revels a genus with tremendous synthesis potential of carbohydrate active enzymes and secondary metabolites.</title>
        <authorList>
            <person name="Sorensen T."/>
        </authorList>
    </citation>
    <scope>NUCLEOTIDE SEQUENCE [LARGE SCALE GENOMIC DNA]</scope>
    <source>
        <strain evidence="1 2">CBS 117206</strain>
    </source>
</reference>
<proteinExistence type="predicted"/>
<evidence type="ECO:0000313" key="1">
    <source>
        <dbReference type="EMBL" id="KAK8100182.1"/>
    </source>
</evidence>